<organism evidence="2 3">
    <name type="scientific">Setaria viridis</name>
    <name type="common">Green bristlegrass</name>
    <name type="synonym">Setaria italica subsp. viridis</name>
    <dbReference type="NCBI Taxonomy" id="4556"/>
    <lineage>
        <taxon>Eukaryota</taxon>
        <taxon>Viridiplantae</taxon>
        <taxon>Streptophyta</taxon>
        <taxon>Embryophyta</taxon>
        <taxon>Tracheophyta</taxon>
        <taxon>Spermatophyta</taxon>
        <taxon>Magnoliopsida</taxon>
        <taxon>Liliopsida</taxon>
        <taxon>Poales</taxon>
        <taxon>Poaceae</taxon>
        <taxon>PACMAD clade</taxon>
        <taxon>Panicoideae</taxon>
        <taxon>Panicodae</taxon>
        <taxon>Paniceae</taxon>
        <taxon>Cenchrinae</taxon>
        <taxon>Setaria</taxon>
    </lineage>
</organism>
<gene>
    <name evidence="2" type="ORF">SEVIR_8G000300v2</name>
</gene>
<evidence type="ECO:0000313" key="2">
    <source>
        <dbReference type="EMBL" id="TKV98819.1"/>
    </source>
</evidence>
<keyword evidence="3" id="KW-1185">Reference proteome</keyword>
<dbReference type="Gene3D" id="1.25.40.730">
    <property type="match status" value="1"/>
</dbReference>
<proteinExistence type="predicted"/>
<dbReference type="AlphaFoldDB" id="A0A4U6TA21"/>
<dbReference type="Proteomes" id="UP000298652">
    <property type="component" value="Chromosome 8"/>
</dbReference>
<reference evidence="2" key="1">
    <citation type="submission" date="2019-03" db="EMBL/GenBank/DDBJ databases">
        <title>WGS assembly of Setaria viridis.</title>
        <authorList>
            <person name="Huang P."/>
            <person name="Jenkins J."/>
            <person name="Grimwood J."/>
            <person name="Barry K."/>
            <person name="Healey A."/>
            <person name="Mamidi S."/>
            <person name="Sreedasyam A."/>
            <person name="Shu S."/>
            <person name="Feldman M."/>
            <person name="Wu J."/>
            <person name="Yu Y."/>
            <person name="Chen C."/>
            <person name="Johnson J."/>
            <person name="Rokhsar D."/>
            <person name="Baxter I."/>
            <person name="Schmutz J."/>
            <person name="Brutnell T."/>
            <person name="Kellogg E."/>
        </authorList>
    </citation>
    <scope>NUCLEOTIDE SEQUENCE [LARGE SCALE GENOMIC DNA]</scope>
</reference>
<evidence type="ECO:0000256" key="1">
    <source>
        <dbReference type="SAM" id="MobiDB-lite"/>
    </source>
</evidence>
<feature type="region of interest" description="Disordered" evidence="1">
    <location>
        <begin position="57"/>
        <end position="83"/>
    </location>
</feature>
<evidence type="ECO:0000313" key="3">
    <source>
        <dbReference type="Proteomes" id="UP000298652"/>
    </source>
</evidence>
<dbReference type="Gramene" id="TKV98819">
    <property type="protein sequence ID" value="TKV98819"/>
    <property type="gene ID" value="SEVIR_8G000300v2"/>
</dbReference>
<dbReference type="EMBL" id="CM016559">
    <property type="protein sequence ID" value="TKV98819.1"/>
    <property type="molecule type" value="Genomic_DNA"/>
</dbReference>
<protein>
    <submittedName>
        <fullName evidence="2">Uncharacterized protein</fullName>
    </submittedName>
</protein>
<sequence>MNNMIDFAFPYLLQFIREYSSKVDDLVKDKIESQNEERAKERGERSCCSAEHVRTAASSRFARSADARHGRSSTSDGWNGHASDGPWSDASIWDATNGKLLGWFCRALR</sequence>
<accession>A0A4U6TA21</accession>
<name>A0A4U6TA21_SETVI</name>